<evidence type="ECO:0000313" key="1">
    <source>
        <dbReference type="EMBL" id="MTH69389.1"/>
    </source>
</evidence>
<comment type="caution">
    <text evidence="1">The sequence shown here is derived from an EMBL/GenBank/DDBJ whole genome shotgun (WGS) entry which is preliminary data.</text>
</comment>
<dbReference type="Proteomes" id="UP000433071">
    <property type="component" value="Unassembled WGS sequence"/>
</dbReference>
<dbReference type="InterPro" id="IPR006521">
    <property type="entry name" value="Tail_protein_I"/>
</dbReference>
<dbReference type="EMBL" id="WMLB01000027">
    <property type="protein sequence ID" value="MTH69389.1"/>
    <property type="molecule type" value="Genomic_DNA"/>
</dbReference>
<organism evidence="1 2">
    <name type="scientific">Agromyces bracchium</name>
    <dbReference type="NCBI Taxonomy" id="88376"/>
    <lineage>
        <taxon>Bacteria</taxon>
        <taxon>Bacillati</taxon>
        <taxon>Actinomycetota</taxon>
        <taxon>Actinomycetes</taxon>
        <taxon>Micrococcales</taxon>
        <taxon>Microbacteriaceae</taxon>
        <taxon>Agromyces</taxon>
    </lineage>
</organism>
<accession>A0A6I3M7B8</accession>
<evidence type="ECO:0000313" key="2">
    <source>
        <dbReference type="Proteomes" id="UP000433071"/>
    </source>
</evidence>
<proteinExistence type="predicted"/>
<dbReference type="OrthoDB" id="370073at2"/>
<dbReference type="RefSeq" id="WP_155052446.1">
    <property type="nucleotide sequence ID" value="NZ_BAAAIB010000009.1"/>
</dbReference>
<dbReference type="Pfam" id="PF09684">
    <property type="entry name" value="Tail_P2_I"/>
    <property type="match status" value="1"/>
</dbReference>
<sequence length="189" mass="20424">MRGIVHDRINRQPLANPVPIGSRLPGILQEDQFLMQWIRAFDDSIAPVYAVLDSLDSYVRPEYAPADFLDWLAGWVDVALDDAWSEEQRRSIVAGAAALHRRAGTPDGIRGALRLAAGPDAEVELEESGATAWSPTPGAPLPGSDELRLAITITVPKGDRAELERRLERVAAAVVPAHLPVELTVVVAG</sequence>
<reference evidence="1 2" key="1">
    <citation type="submission" date="2019-11" db="EMBL/GenBank/DDBJ databases">
        <title>Agromyces kandeliae sp. nov., isolated from mangrove soil.</title>
        <authorList>
            <person name="Wang R."/>
        </authorList>
    </citation>
    <scope>NUCLEOTIDE SEQUENCE [LARGE SCALE GENOMIC DNA]</scope>
    <source>
        <strain evidence="1 2">JCM 11433</strain>
    </source>
</reference>
<name>A0A6I3M7B8_9MICO</name>
<dbReference type="NCBIfam" id="TIGR02242">
    <property type="entry name" value="tail_TIGR02242"/>
    <property type="match status" value="1"/>
</dbReference>
<dbReference type="InterPro" id="IPR011748">
    <property type="entry name" value="Unchr_phage_tail-like"/>
</dbReference>
<gene>
    <name evidence="1" type="ORF">GJ743_13525</name>
</gene>
<dbReference type="AlphaFoldDB" id="A0A6I3M7B8"/>
<keyword evidence="2" id="KW-1185">Reference proteome</keyword>
<protein>
    <submittedName>
        <fullName evidence="1">Phage tail protein</fullName>
    </submittedName>
</protein>